<sequence length="730" mass="80256">MEQLFDENILIGSGWTAYESLRPLAYSTLADLVHHVRQHLPLADLSSAVAVFSRNVHDDSLPPSIQTMSCKLLLNLVECIRARSDQQDSSGGGGTGNQAAWVHPSEPSRDDSARASLQFSASLADLKEEKSNSYTVTDCRSLVKTLVCGVKTITWGIGTCKMPGRPRHQSAVNRVLFPFHLTPPRHLRYALQALDVYTLPPTVGGAGGAAGGVAGGGAGGVGAAHTRSAAIQSAVRSKEEKEVLDHFGGVFTMMSQATFREVFSTTIEYVVERLNKNSALQIVANFFLANRATSPIFATILVEYLLERMEEMGANPDKSNLYLKLFKLVFGSVSLFAAENELMLKPHLHRIVNRSMELALSAKEPYNYFLLLRALFRSIGGGSHDLLYQEFLPLLPTLLQGLNGLQSGLHKQHMKDLFVELCLTVPVRLSSLLPYLPMLMDPLVSALNGSQTLISQGLRTLELCVDNLQPDFLYEHIQPVRAELMQALWRTLRNPTDSIAQVAFRVLGKFGGGNRKMLMEPQRLDHCDRGDAQAGPCITVHFQDHKSPVALPVDRLVETAFNALKVSGTDVFYRRQCWEIIRGFLVANLQLDDDRHSLLQLFSHPSFATGEIAQVQSCPYKCPDAETRNIHRMALTGMFASAAIKELHSEVLPFLVSVVHQYTLVAVAQQAGPLRRPPTQGLDPGVLVDAIAAIMAHEEKELCKARAAQHRGGKRKSAGSRLYVGLMLEG</sequence>
<feature type="region of interest" description="Disordered" evidence="1">
    <location>
        <begin position="85"/>
        <end position="114"/>
    </location>
</feature>
<dbReference type="GO" id="GO:0005634">
    <property type="term" value="C:nucleus"/>
    <property type="evidence" value="ECO:0007669"/>
    <property type="project" value="TreeGrafter"/>
</dbReference>
<evidence type="ECO:0000313" key="2">
    <source>
        <dbReference type="EMBL" id="KAH9371778.1"/>
    </source>
</evidence>
<dbReference type="VEuPathDB" id="VectorBase:HLOH_054670"/>
<evidence type="ECO:0000313" key="3">
    <source>
        <dbReference type="Proteomes" id="UP000821853"/>
    </source>
</evidence>
<dbReference type="SUPFAM" id="SSF48371">
    <property type="entry name" value="ARM repeat"/>
    <property type="match status" value="1"/>
</dbReference>
<dbReference type="InterPro" id="IPR011989">
    <property type="entry name" value="ARM-like"/>
</dbReference>
<name>A0A9J6G8L4_HAELO</name>
<dbReference type="GO" id="GO:0035267">
    <property type="term" value="C:NuA4 histone acetyltransferase complex"/>
    <property type="evidence" value="ECO:0007669"/>
    <property type="project" value="TreeGrafter"/>
</dbReference>
<comment type="caution">
    <text evidence="2">The sequence shown here is derived from an EMBL/GenBank/DDBJ whole genome shotgun (WGS) entry which is preliminary data.</text>
</comment>
<dbReference type="Pfam" id="PF20175">
    <property type="entry name" value="Tra1_central"/>
    <property type="match status" value="2"/>
</dbReference>
<dbReference type="GO" id="GO:0000124">
    <property type="term" value="C:SAGA complex"/>
    <property type="evidence" value="ECO:0007669"/>
    <property type="project" value="TreeGrafter"/>
</dbReference>
<dbReference type="Proteomes" id="UP000821853">
    <property type="component" value="Chromosome 3"/>
</dbReference>
<dbReference type="PANTHER" id="PTHR11139">
    <property type="entry name" value="ATAXIA TELANGIECTASIA MUTATED ATM -RELATED"/>
    <property type="match status" value="1"/>
</dbReference>
<dbReference type="PANTHER" id="PTHR11139:SF1">
    <property type="entry name" value="TRANSFORMATION_TRANSCRIPTION DOMAIN-ASSOCIATED PROTEIN"/>
    <property type="match status" value="1"/>
</dbReference>
<dbReference type="InterPro" id="IPR046805">
    <property type="entry name" value="Tra1_ring"/>
</dbReference>
<reference evidence="2 3" key="1">
    <citation type="journal article" date="2020" name="Cell">
        <title>Large-Scale Comparative Analyses of Tick Genomes Elucidate Their Genetic Diversity and Vector Capacities.</title>
        <authorList>
            <consortium name="Tick Genome and Microbiome Consortium (TIGMIC)"/>
            <person name="Jia N."/>
            <person name="Wang J."/>
            <person name="Shi W."/>
            <person name="Du L."/>
            <person name="Sun Y."/>
            <person name="Zhan W."/>
            <person name="Jiang J.F."/>
            <person name="Wang Q."/>
            <person name="Zhang B."/>
            <person name="Ji P."/>
            <person name="Bell-Sakyi L."/>
            <person name="Cui X.M."/>
            <person name="Yuan T.T."/>
            <person name="Jiang B.G."/>
            <person name="Yang W.F."/>
            <person name="Lam T.T."/>
            <person name="Chang Q.C."/>
            <person name="Ding S.J."/>
            <person name="Wang X.J."/>
            <person name="Zhu J.G."/>
            <person name="Ruan X.D."/>
            <person name="Zhao L."/>
            <person name="Wei J.T."/>
            <person name="Ye R.Z."/>
            <person name="Que T.C."/>
            <person name="Du C.H."/>
            <person name="Zhou Y.H."/>
            <person name="Cheng J.X."/>
            <person name="Dai P.F."/>
            <person name="Guo W.B."/>
            <person name="Han X.H."/>
            <person name="Huang E.J."/>
            <person name="Li L.F."/>
            <person name="Wei W."/>
            <person name="Gao Y.C."/>
            <person name="Liu J.Z."/>
            <person name="Shao H.Z."/>
            <person name="Wang X."/>
            <person name="Wang C.C."/>
            <person name="Yang T.C."/>
            <person name="Huo Q.B."/>
            <person name="Li W."/>
            <person name="Chen H.Y."/>
            <person name="Chen S.E."/>
            <person name="Zhou L.G."/>
            <person name="Ni X.B."/>
            <person name="Tian J.H."/>
            <person name="Sheng Y."/>
            <person name="Liu T."/>
            <person name="Pan Y.S."/>
            <person name="Xia L.Y."/>
            <person name="Li J."/>
            <person name="Zhao F."/>
            <person name="Cao W.C."/>
        </authorList>
    </citation>
    <scope>NUCLEOTIDE SEQUENCE [LARGE SCALE GENOMIC DNA]</scope>
    <source>
        <strain evidence="2">HaeL-2018</strain>
    </source>
</reference>
<organism evidence="2 3">
    <name type="scientific">Haemaphysalis longicornis</name>
    <name type="common">Bush tick</name>
    <dbReference type="NCBI Taxonomy" id="44386"/>
    <lineage>
        <taxon>Eukaryota</taxon>
        <taxon>Metazoa</taxon>
        <taxon>Ecdysozoa</taxon>
        <taxon>Arthropoda</taxon>
        <taxon>Chelicerata</taxon>
        <taxon>Arachnida</taxon>
        <taxon>Acari</taxon>
        <taxon>Parasitiformes</taxon>
        <taxon>Ixodida</taxon>
        <taxon>Ixodoidea</taxon>
        <taxon>Ixodidae</taxon>
        <taxon>Haemaphysalinae</taxon>
        <taxon>Haemaphysalis</taxon>
    </lineage>
</organism>
<dbReference type="InterPro" id="IPR016024">
    <property type="entry name" value="ARM-type_fold"/>
</dbReference>
<dbReference type="OrthoDB" id="5570127at2759"/>
<dbReference type="InterPro" id="IPR046807">
    <property type="entry name" value="Tra1_central"/>
</dbReference>
<dbReference type="Gene3D" id="1.25.10.10">
    <property type="entry name" value="Leucine-rich Repeat Variant"/>
    <property type="match status" value="1"/>
</dbReference>
<protein>
    <submittedName>
        <fullName evidence="2">Uncharacterized protein</fullName>
    </submittedName>
</protein>
<evidence type="ECO:0000256" key="1">
    <source>
        <dbReference type="SAM" id="MobiDB-lite"/>
    </source>
</evidence>
<dbReference type="GO" id="GO:0006355">
    <property type="term" value="P:regulation of DNA-templated transcription"/>
    <property type="evidence" value="ECO:0007669"/>
    <property type="project" value="TreeGrafter"/>
</dbReference>
<proteinExistence type="predicted"/>
<dbReference type="EMBL" id="JABSTR010000005">
    <property type="protein sequence ID" value="KAH9371778.1"/>
    <property type="molecule type" value="Genomic_DNA"/>
</dbReference>
<dbReference type="Pfam" id="PF20206">
    <property type="entry name" value="Tra1_ring"/>
    <property type="match status" value="1"/>
</dbReference>
<dbReference type="GO" id="GO:0006281">
    <property type="term" value="P:DNA repair"/>
    <property type="evidence" value="ECO:0007669"/>
    <property type="project" value="TreeGrafter"/>
</dbReference>
<gene>
    <name evidence="2" type="ORF">HPB48_006548</name>
</gene>
<dbReference type="InterPro" id="IPR050517">
    <property type="entry name" value="DDR_Repair_Kinase"/>
</dbReference>
<dbReference type="OMA" id="MVERIYH"/>
<accession>A0A9J6G8L4</accession>
<dbReference type="AlphaFoldDB" id="A0A9J6G8L4"/>
<keyword evidence="3" id="KW-1185">Reference proteome</keyword>